<protein>
    <submittedName>
        <fullName evidence="2">Lipid A 3-O-deacylase (PagL)</fullName>
    </submittedName>
</protein>
<keyword evidence="1" id="KW-0732">Signal</keyword>
<evidence type="ECO:0000256" key="1">
    <source>
        <dbReference type="SAM" id="SignalP"/>
    </source>
</evidence>
<dbReference type="Gene3D" id="2.40.160.20">
    <property type="match status" value="1"/>
</dbReference>
<organism evidence="2 3">
    <name type="scientific">Jannaschia helgolandensis</name>
    <dbReference type="NCBI Taxonomy" id="188906"/>
    <lineage>
        <taxon>Bacteria</taxon>
        <taxon>Pseudomonadati</taxon>
        <taxon>Pseudomonadota</taxon>
        <taxon>Alphaproteobacteria</taxon>
        <taxon>Rhodobacterales</taxon>
        <taxon>Roseobacteraceae</taxon>
        <taxon>Jannaschia</taxon>
    </lineage>
</organism>
<name>A0A1H7RA61_9RHOB</name>
<dbReference type="RefSeq" id="WP_092764161.1">
    <property type="nucleotide sequence ID" value="NZ_FNZQ01000006.1"/>
</dbReference>
<accession>A0A1H7RA61</accession>
<dbReference type="Proteomes" id="UP000199283">
    <property type="component" value="Unassembled WGS sequence"/>
</dbReference>
<keyword evidence="3" id="KW-1185">Reference proteome</keyword>
<sequence>MLRISSRPGRLSGFRPLAIAVSAILALSNAAPAQELAFSLGVRETDGNRDAELYVRRMEDERALGLSLVYGAAITDAGAVWAGVGLAGRIETSSGWFVGGSFMPGAYSRGDGPDLGHTLQFRTDVEAGIQLGSSSQISIGLDHTSNGGLGDSNPGSNSIFLRYSVGLR</sequence>
<dbReference type="STRING" id="188906.SAMN04488526_2991"/>
<dbReference type="AlphaFoldDB" id="A0A1H7RA61"/>
<dbReference type="Pfam" id="PF09411">
    <property type="entry name" value="PagL"/>
    <property type="match status" value="1"/>
</dbReference>
<dbReference type="OrthoDB" id="6199047at2"/>
<reference evidence="2 3" key="1">
    <citation type="submission" date="2016-10" db="EMBL/GenBank/DDBJ databases">
        <authorList>
            <person name="de Groot N.N."/>
        </authorList>
    </citation>
    <scope>NUCLEOTIDE SEQUENCE [LARGE SCALE GENOMIC DNA]</scope>
    <source>
        <strain evidence="2 3">DSM 14858</strain>
    </source>
</reference>
<feature type="signal peptide" evidence="1">
    <location>
        <begin position="1"/>
        <end position="33"/>
    </location>
</feature>
<feature type="chain" id="PRO_5011576594" evidence="1">
    <location>
        <begin position="34"/>
        <end position="168"/>
    </location>
</feature>
<dbReference type="EMBL" id="FNZQ01000006">
    <property type="protein sequence ID" value="SEL56774.1"/>
    <property type="molecule type" value="Genomic_DNA"/>
</dbReference>
<evidence type="ECO:0000313" key="3">
    <source>
        <dbReference type="Proteomes" id="UP000199283"/>
    </source>
</evidence>
<gene>
    <name evidence="2" type="ORF">SAMN04488526_2991</name>
</gene>
<evidence type="ECO:0000313" key="2">
    <source>
        <dbReference type="EMBL" id="SEL56774.1"/>
    </source>
</evidence>
<dbReference type="InterPro" id="IPR018550">
    <property type="entry name" value="Lipid-A_deacylase-rel"/>
</dbReference>
<proteinExistence type="predicted"/>